<keyword evidence="4 9" id="KW-0732">Signal</keyword>
<comment type="subcellular location">
    <subcellularLocation>
        <location evidence="1">Cell membrane</location>
        <topology evidence="1">Lipid-anchor</topology>
        <topology evidence="1">GPI-anchor</topology>
    </subcellularLocation>
</comment>
<dbReference type="PRINTS" id="PR00382">
    <property type="entry name" value="LIPIDTRNSFER"/>
</dbReference>
<dbReference type="GeneID" id="105057245"/>
<dbReference type="PANTHER" id="PTHR33044">
    <property type="entry name" value="BIFUNCTIONAL INHIBITOR/LIPID-TRANSFER PROTEIN/SEED STORAGE 2S ALBUMIN SUPERFAMILY PROTEIN-RELATED"/>
    <property type="match status" value="1"/>
</dbReference>
<evidence type="ECO:0000256" key="9">
    <source>
        <dbReference type="SAM" id="SignalP"/>
    </source>
</evidence>
<evidence type="ECO:0000256" key="5">
    <source>
        <dbReference type="ARBA" id="ARBA00023157"/>
    </source>
</evidence>
<dbReference type="KEGG" id="egu:105057245"/>
<feature type="chain" id="PRO_5026934510" evidence="9">
    <location>
        <begin position="25"/>
        <end position="202"/>
    </location>
</feature>
<sequence>MAPRVIEIGLALALMSMLLAHASAQSGCTTVIVSLAPCLNYITGNSSTPSSSCCSQLASVVQSQPRCLCTVLNGGASSLGITINQTRALALPGACKVQTPPVSQCNAVGSGPAATPAESPKAPTTPVTPSTPSTPSNPSPETPTTPSVPSSTPTTPSSPSESGSKTVPSTAGESSDGSSNKSGRSVMISILFFVACVSLTSF</sequence>
<keyword evidence="6" id="KW-0325">Glycoprotein</keyword>
<evidence type="ECO:0000313" key="12">
    <source>
        <dbReference type="RefSeq" id="XP_010938088.1"/>
    </source>
</evidence>
<dbReference type="Gene3D" id="1.10.110.10">
    <property type="entry name" value="Plant lipid-transfer and hydrophobic proteins"/>
    <property type="match status" value="1"/>
</dbReference>
<keyword evidence="5" id="KW-1015">Disulfide bond</keyword>
<evidence type="ECO:0000256" key="4">
    <source>
        <dbReference type="ARBA" id="ARBA00022729"/>
    </source>
</evidence>
<dbReference type="OrthoDB" id="911994at2759"/>
<protein>
    <submittedName>
        <fullName evidence="12">Non-specific lipid-transfer protein-like protein At2g13820</fullName>
    </submittedName>
</protein>
<dbReference type="InterPro" id="IPR036312">
    <property type="entry name" value="Bifun_inhib/LTP/seed_sf"/>
</dbReference>
<dbReference type="InterPro" id="IPR043325">
    <property type="entry name" value="LTSS"/>
</dbReference>
<dbReference type="CDD" id="cd00010">
    <property type="entry name" value="AAI_LTSS"/>
    <property type="match status" value="1"/>
</dbReference>
<dbReference type="RefSeq" id="XP_010938088.1">
    <property type="nucleotide sequence ID" value="XM_010939786.3"/>
</dbReference>
<comment type="similarity">
    <text evidence="2">Belongs to the plant LTP family.</text>
</comment>
<dbReference type="GO" id="GO:0098552">
    <property type="term" value="C:side of membrane"/>
    <property type="evidence" value="ECO:0007669"/>
    <property type="project" value="UniProtKB-KW"/>
</dbReference>
<accession>A0A6I9S5R0</accession>
<evidence type="ECO:0000313" key="11">
    <source>
        <dbReference type="Proteomes" id="UP000504607"/>
    </source>
</evidence>
<feature type="compositionally biased region" description="Low complexity" evidence="8">
    <location>
        <begin position="144"/>
        <end position="183"/>
    </location>
</feature>
<dbReference type="FunCoup" id="A0A6I9S5R0">
    <property type="interactions" value="3534"/>
</dbReference>
<proteinExistence type="inferred from homology"/>
<dbReference type="GO" id="GO:0006869">
    <property type="term" value="P:lipid transport"/>
    <property type="evidence" value="ECO:0007669"/>
    <property type="project" value="InterPro"/>
</dbReference>
<keyword evidence="3" id="KW-0472">Membrane</keyword>
<reference evidence="12" key="1">
    <citation type="submission" date="2025-08" db="UniProtKB">
        <authorList>
            <consortium name="RefSeq"/>
        </authorList>
    </citation>
    <scope>IDENTIFICATION</scope>
</reference>
<dbReference type="SUPFAM" id="SSF47699">
    <property type="entry name" value="Bifunctional inhibitor/lipid-transfer protein/seed storage 2S albumin"/>
    <property type="match status" value="1"/>
</dbReference>
<dbReference type="GO" id="GO:0008289">
    <property type="term" value="F:lipid binding"/>
    <property type="evidence" value="ECO:0007669"/>
    <property type="project" value="InterPro"/>
</dbReference>
<dbReference type="Proteomes" id="UP000504607">
    <property type="component" value="Chromosome 1"/>
</dbReference>
<dbReference type="SMART" id="SM00499">
    <property type="entry name" value="AAI"/>
    <property type="match status" value="1"/>
</dbReference>
<organism evidence="11 12">
    <name type="scientific">Elaeis guineensis var. tenera</name>
    <name type="common">Oil palm</name>
    <dbReference type="NCBI Taxonomy" id="51953"/>
    <lineage>
        <taxon>Eukaryota</taxon>
        <taxon>Viridiplantae</taxon>
        <taxon>Streptophyta</taxon>
        <taxon>Embryophyta</taxon>
        <taxon>Tracheophyta</taxon>
        <taxon>Spermatophyta</taxon>
        <taxon>Magnoliopsida</taxon>
        <taxon>Liliopsida</taxon>
        <taxon>Arecaceae</taxon>
        <taxon>Arecoideae</taxon>
        <taxon>Cocoseae</taxon>
        <taxon>Elaeidinae</taxon>
        <taxon>Elaeis</taxon>
    </lineage>
</organism>
<evidence type="ECO:0000256" key="7">
    <source>
        <dbReference type="ARBA" id="ARBA00023288"/>
    </source>
</evidence>
<dbReference type="InterPro" id="IPR016140">
    <property type="entry name" value="Bifunc_inhib/LTP/seed_store"/>
</dbReference>
<evidence type="ECO:0000256" key="6">
    <source>
        <dbReference type="ARBA" id="ARBA00023180"/>
    </source>
</evidence>
<dbReference type="GO" id="GO:0005886">
    <property type="term" value="C:plasma membrane"/>
    <property type="evidence" value="ECO:0007669"/>
    <property type="project" value="UniProtKB-SubCell"/>
</dbReference>
<dbReference type="InParanoid" id="A0A6I9S5R0"/>
<name>A0A6I9S5R0_ELAGV</name>
<keyword evidence="7" id="KW-0449">Lipoprotein</keyword>
<feature type="signal peptide" evidence="9">
    <location>
        <begin position="1"/>
        <end position="24"/>
    </location>
</feature>
<feature type="compositionally biased region" description="Low complexity" evidence="8">
    <location>
        <begin position="119"/>
        <end position="134"/>
    </location>
</feature>
<evidence type="ECO:0000259" key="10">
    <source>
        <dbReference type="SMART" id="SM00499"/>
    </source>
</evidence>
<evidence type="ECO:0000256" key="2">
    <source>
        <dbReference type="ARBA" id="ARBA00009748"/>
    </source>
</evidence>
<dbReference type="InterPro" id="IPR000528">
    <property type="entry name" value="Plant_nsLTP"/>
</dbReference>
<evidence type="ECO:0000256" key="1">
    <source>
        <dbReference type="ARBA" id="ARBA00004609"/>
    </source>
</evidence>
<dbReference type="FunFam" id="1.10.110.10:FF:000001">
    <property type="entry name" value="Bifunctional inhibitor/lipid-transfer protein/seed storage 2S albumin superfamily protein"/>
    <property type="match status" value="1"/>
</dbReference>
<keyword evidence="11" id="KW-1185">Reference proteome</keyword>
<evidence type="ECO:0000256" key="8">
    <source>
        <dbReference type="SAM" id="MobiDB-lite"/>
    </source>
</evidence>
<evidence type="ECO:0000256" key="3">
    <source>
        <dbReference type="ARBA" id="ARBA00022622"/>
    </source>
</evidence>
<feature type="region of interest" description="Disordered" evidence="8">
    <location>
        <begin position="106"/>
        <end position="183"/>
    </location>
</feature>
<keyword evidence="3" id="KW-0336">GPI-anchor</keyword>
<gene>
    <name evidence="12" type="primary">LOC105057245</name>
</gene>
<dbReference type="Pfam" id="PF14368">
    <property type="entry name" value="LTP_2"/>
    <property type="match status" value="1"/>
</dbReference>
<feature type="domain" description="Bifunctional inhibitor/plant lipid transfer protein/seed storage helical" evidence="10">
    <location>
        <begin position="28"/>
        <end position="105"/>
    </location>
</feature>
<dbReference type="AlphaFoldDB" id="A0A6I9S5R0"/>